<dbReference type="EC" id="3.6.3.25" evidence="5"/>
<dbReference type="EMBL" id="CABWIC010000011">
    <property type="protein sequence ID" value="VWL98305.1"/>
    <property type="molecule type" value="Genomic_DNA"/>
</dbReference>
<dbReference type="InterPro" id="IPR003593">
    <property type="entry name" value="AAA+_ATPase"/>
</dbReference>
<name>A0A5K1J5H2_9ACTN</name>
<evidence type="ECO:0000256" key="3">
    <source>
        <dbReference type="ARBA" id="ARBA00022840"/>
    </source>
</evidence>
<keyword evidence="5" id="KW-0378">Hydrolase</keyword>
<keyword evidence="1" id="KW-0813">Transport</keyword>
<keyword evidence="3 5" id="KW-0067">ATP-binding</keyword>
<dbReference type="PROSITE" id="PS00211">
    <property type="entry name" value="ABC_TRANSPORTER_1"/>
    <property type="match status" value="1"/>
</dbReference>
<dbReference type="InterPro" id="IPR017871">
    <property type="entry name" value="ABC_transporter-like_CS"/>
</dbReference>
<accession>A0A5K1J5H2</accession>
<proteinExistence type="predicted"/>
<feature type="domain" description="ABC transporter" evidence="4">
    <location>
        <begin position="40"/>
        <end position="267"/>
    </location>
</feature>
<keyword evidence="2" id="KW-0547">Nucleotide-binding</keyword>
<dbReference type="GO" id="GO:0005524">
    <property type="term" value="F:ATP binding"/>
    <property type="evidence" value="ECO:0007669"/>
    <property type="project" value="UniProtKB-KW"/>
</dbReference>
<reference evidence="5 6" key="1">
    <citation type="submission" date="2019-10" db="EMBL/GenBank/DDBJ databases">
        <authorList>
            <person name="Wolf R A."/>
        </authorList>
    </citation>
    <scope>NUCLEOTIDE SEQUENCE [LARGE SCALE GENOMIC DNA]</scope>
    <source>
        <strain evidence="5">Collinsella_intestinalis_DSM_13632</strain>
    </source>
</reference>
<organism evidence="5 6">
    <name type="scientific">Collinsella intestinalis</name>
    <dbReference type="NCBI Taxonomy" id="147207"/>
    <lineage>
        <taxon>Bacteria</taxon>
        <taxon>Bacillati</taxon>
        <taxon>Actinomycetota</taxon>
        <taxon>Coriobacteriia</taxon>
        <taxon>Coriobacteriales</taxon>
        <taxon>Coriobacteriaceae</taxon>
        <taxon>Collinsella</taxon>
    </lineage>
</organism>
<evidence type="ECO:0000259" key="4">
    <source>
        <dbReference type="PROSITE" id="PS50893"/>
    </source>
</evidence>
<sequence>MAAKPQLAKDGLGPCREKEGETIPKTYTLFGKVLIAMARLEIQGISQGFGEVDVLRDVTLDVESGEIACLLGPSGCGKTTLFHVISGLASPRAGRVLLDGEDITGRPGHLSYMLQKDLLLQHKRIIDNVSMPLVLRGVPVEEARSRAAELFGVFGLEGTERRWPSELSGGMRQRAALLRSYLFSQEFMLLDEPFSALDAFTKADMHTWFLDVVERMGTTALVVTHDIDEALTLADEVFVMRGNPQAGEPTSIVGSVHIDCPRSERKAYALTEGFLESKRRLLSLLG</sequence>
<dbReference type="CDD" id="cd03293">
    <property type="entry name" value="ABC_NrtD_SsuB_transporters"/>
    <property type="match status" value="1"/>
</dbReference>
<dbReference type="AlphaFoldDB" id="A0A5K1J5H2"/>
<evidence type="ECO:0000313" key="5">
    <source>
        <dbReference type="EMBL" id="VWL98305.1"/>
    </source>
</evidence>
<dbReference type="Proteomes" id="UP000405524">
    <property type="component" value="Unassembled WGS sequence"/>
</dbReference>
<dbReference type="Gene3D" id="3.40.50.300">
    <property type="entry name" value="P-loop containing nucleotide triphosphate hydrolases"/>
    <property type="match status" value="1"/>
</dbReference>
<dbReference type="SMART" id="SM00382">
    <property type="entry name" value="AAA"/>
    <property type="match status" value="1"/>
</dbReference>
<dbReference type="PANTHER" id="PTHR42788:SF2">
    <property type="entry name" value="ABC TRANSPORTER ATP-BINDING PROTEIN"/>
    <property type="match status" value="1"/>
</dbReference>
<dbReference type="InterPro" id="IPR027417">
    <property type="entry name" value="P-loop_NTPase"/>
</dbReference>
<evidence type="ECO:0000313" key="6">
    <source>
        <dbReference type="Proteomes" id="UP000405524"/>
    </source>
</evidence>
<dbReference type="InterPro" id="IPR050166">
    <property type="entry name" value="ABC_transporter_ATP-bind"/>
</dbReference>
<evidence type="ECO:0000256" key="2">
    <source>
        <dbReference type="ARBA" id="ARBA00022741"/>
    </source>
</evidence>
<dbReference type="SUPFAM" id="SSF52540">
    <property type="entry name" value="P-loop containing nucleoside triphosphate hydrolases"/>
    <property type="match status" value="1"/>
</dbReference>
<dbReference type="PROSITE" id="PS50893">
    <property type="entry name" value="ABC_TRANSPORTER_2"/>
    <property type="match status" value="1"/>
</dbReference>
<dbReference type="GO" id="GO:0016887">
    <property type="term" value="F:ATP hydrolysis activity"/>
    <property type="evidence" value="ECO:0007669"/>
    <property type="project" value="InterPro"/>
</dbReference>
<dbReference type="Pfam" id="PF00005">
    <property type="entry name" value="ABC_tran"/>
    <property type="match status" value="1"/>
</dbReference>
<gene>
    <name evidence="5" type="primary">cysA</name>
    <name evidence="5" type="ORF">JKKLCJKK_01036</name>
</gene>
<evidence type="ECO:0000256" key="1">
    <source>
        <dbReference type="ARBA" id="ARBA00022448"/>
    </source>
</evidence>
<dbReference type="PANTHER" id="PTHR42788">
    <property type="entry name" value="TAURINE IMPORT ATP-BINDING PROTEIN-RELATED"/>
    <property type="match status" value="1"/>
</dbReference>
<protein>
    <submittedName>
        <fullName evidence="5">Sulfate/thiosulfate import ATP-binding protein CysA</fullName>
        <ecNumber evidence="5">3.6.3.25</ecNumber>
    </submittedName>
</protein>
<dbReference type="InterPro" id="IPR003439">
    <property type="entry name" value="ABC_transporter-like_ATP-bd"/>
</dbReference>